<reference evidence="1 2" key="2">
    <citation type="journal article" date="2008" name="Bioinformatics">
        <title>Assembly reconciliation.</title>
        <authorList>
            <person name="Zimin A.V."/>
            <person name="Smith D.R."/>
            <person name="Sutton G."/>
            <person name="Yorke J.A."/>
        </authorList>
    </citation>
    <scope>NUCLEOTIDE SEQUENCE [LARGE SCALE GENOMIC DNA]</scope>
    <source>
        <strain evidence="1 2">TSC#14021-0224.01</strain>
    </source>
</reference>
<name>B3P505_DROER</name>
<organism evidence="1 2">
    <name type="scientific">Drosophila erecta</name>
    <name type="common">Fruit fly</name>
    <dbReference type="NCBI Taxonomy" id="7220"/>
    <lineage>
        <taxon>Eukaryota</taxon>
        <taxon>Metazoa</taxon>
        <taxon>Ecdysozoa</taxon>
        <taxon>Arthropoda</taxon>
        <taxon>Hexapoda</taxon>
        <taxon>Insecta</taxon>
        <taxon>Pterygota</taxon>
        <taxon>Neoptera</taxon>
        <taxon>Endopterygota</taxon>
        <taxon>Diptera</taxon>
        <taxon>Brachycera</taxon>
        <taxon>Muscomorpha</taxon>
        <taxon>Ephydroidea</taxon>
        <taxon>Drosophilidae</taxon>
        <taxon>Drosophila</taxon>
        <taxon>Sophophora</taxon>
    </lineage>
</organism>
<dbReference type="AlphaFoldDB" id="B3P505"/>
<evidence type="ECO:0000313" key="2">
    <source>
        <dbReference type="Proteomes" id="UP000008711"/>
    </source>
</evidence>
<gene>
    <name evidence="1" type="primary">Dere\GG11853</name>
    <name evidence="1" type="ORF">Dere_GG11853</name>
</gene>
<protein>
    <submittedName>
        <fullName evidence="1">GG11853</fullName>
    </submittedName>
</protein>
<accession>B3P505</accession>
<dbReference type="HOGENOM" id="CLU_3034535_0_0_1"/>
<proteinExistence type="predicted"/>
<sequence>MEDVDEGGDVDVDGGWCRRGAHYANIATCAAATLGQLQQLGGKAEGDDESMDINN</sequence>
<dbReference type="Proteomes" id="UP000008711">
    <property type="component" value="Unassembled WGS sequence"/>
</dbReference>
<keyword evidence="2" id="KW-1185">Reference proteome</keyword>
<reference evidence="1 2" key="1">
    <citation type="journal article" date="2007" name="Nature">
        <title>Evolution of genes and genomes on the Drosophila phylogeny.</title>
        <authorList>
            <consortium name="Drosophila 12 Genomes Consortium"/>
            <person name="Clark A.G."/>
            <person name="Eisen M.B."/>
            <person name="Smith D.R."/>
            <person name="Bergman C.M."/>
            <person name="Oliver B."/>
            <person name="Markow T.A."/>
            <person name="Kaufman T.C."/>
            <person name="Kellis M."/>
            <person name="Gelbart W."/>
            <person name="Iyer V.N."/>
            <person name="Pollard D.A."/>
            <person name="Sackton T.B."/>
            <person name="Larracuente A.M."/>
            <person name="Singh N.D."/>
            <person name="Abad J.P."/>
            <person name="Abt D.N."/>
            <person name="Adryan B."/>
            <person name="Aguade M."/>
            <person name="Akashi H."/>
            <person name="Anderson W.W."/>
            <person name="Aquadro C.F."/>
            <person name="Ardell D.H."/>
            <person name="Arguello R."/>
            <person name="Artieri C.G."/>
            <person name="Barbash D.A."/>
            <person name="Barker D."/>
            <person name="Barsanti P."/>
            <person name="Batterham P."/>
            <person name="Batzoglou S."/>
            <person name="Begun D."/>
            <person name="Bhutkar A."/>
            <person name="Blanco E."/>
            <person name="Bosak S.A."/>
            <person name="Bradley R.K."/>
            <person name="Brand A.D."/>
            <person name="Brent M.R."/>
            <person name="Brooks A.N."/>
            <person name="Brown R.H."/>
            <person name="Butlin R.K."/>
            <person name="Caggese C."/>
            <person name="Calvi B.R."/>
            <person name="Bernardo de Carvalho A."/>
            <person name="Caspi A."/>
            <person name="Castrezana S."/>
            <person name="Celniker S.E."/>
            <person name="Chang J.L."/>
            <person name="Chapple C."/>
            <person name="Chatterji S."/>
            <person name="Chinwalla A."/>
            <person name="Civetta A."/>
            <person name="Clifton S.W."/>
            <person name="Comeron J.M."/>
            <person name="Costello J.C."/>
            <person name="Coyne J.A."/>
            <person name="Daub J."/>
            <person name="David R.G."/>
            <person name="Delcher A.L."/>
            <person name="Delehaunty K."/>
            <person name="Do C.B."/>
            <person name="Ebling H."/>
            <person name="Edwards K."/>
            <person name="Eickbush T."/>
            <person name="Evans J.D."/>
            <person name="Filipski A."/>
            <person name="Findeiss S."/>
            <person name="Freyhult E."/>
            <person name="Fulton L."/>
            <person name="Fulton R."/>
            <person name="Garcia A.C."/>
            <person name="Gardiner A."/>
            <person name="Garfield D.A."/>
            <person name="Garvin B.E."/>
            <person name="Gibson G."/>
            <person name="Gilbert D."/>
            <person name="Gnerre S."/>
            <person name="Godfrey J."/>
            <person name="Good R."/>
            <person name="Gotea V."/>
            <person name="Gravely B."/>
            <person name="Greenberg A.J."/>
            <person name="Griffiths-Jones S."/>
            <person name="Gross S."/>
            <person name="Guigo R."/>
            <person name="Gustafson E.A."/>
            <person name="Haerty W."/>
            <person name="Hahn M.W."/>
            <person name="Halligan D.L."/>
            <person name="Halpern A.L."/>
            <person name="Halter G.M."/>
            <person name="Han M.V."/>
            <person name="Heger A."/>
            <person name="Hillier L."/>
            <person name="Hinrichs A.S."/>
            <person name="Holmes I."/>
            <person name="Hoskins R.A."/>
            <person name="Hubisz M.J."/>
            <person name="Hultmark D."/>
            <person name="Huntley M.A."/>
            <person name="Jaffe D.B."/>
            <person name="Jagadeeshan S."/>
            <person name="Jeck W.R."/>
            <person name="Johnson J."/>
            <person name="Jones C.D."/>
            <person name="Jordan W.C."/>
            <person name="Karpen G.H."/>
            <person name="Kataoka E."/>
            <person name="Keightley P.D."/>
            <person name="Kheradpour P."/>
            <person name="Kirkness E.F."/>
            <person name="Koerich L.B."/>
            <person name="Kristiansen K."/>
            <person name="Kudrna D."/>
            <person name="Kulathinal R.J."/>
            <person name="Kumar S."/>
            <person name="Kwok R."/>
            <person name="Lander E."/>
            <person name="Langley C.H."/>
            <person name="Lapoint R."/>
            <person name="Lazzaro B.P."/>
            <person name="Lee S.J."/>
            <person name="Levesque L."/>
            <person name="Li R."/>
            <person name="Lin C.F."/>
            <person name="Lin M.F."/>
            <person name="Lindblad-Toh K."/>
            <person name="Llopart A."/>
            <person name="Long M."/>
            <person name="Low L."/>
            <person name="Lozovsky E."/>
            <person name="Lu J."/>
            <person name="Luo M."/>
            <person name="Machado C.A."/>
            <person name="Makalowski W."/>
            <person name="Marzo M."/>
            <person name="Matsuda M."/>
            <person name="Matzkin L."/>
            <person name="McAllister B."/>
            <person name="McBride C.S."/>
            <person name="McKernan B."/>
            <person name="McKernan K."/>
            <person name="Mendez-Lago M."/>
            <person name="Minx P."/>
            <person name="Mollenhauer M.U."/>
            <person name="Montooth K."/>
            <person name="Mount S.M."/>
            <person name="Mu X."/>
            <person name="Myers E."/>
            <person name="Negre B."/>
            <person name="Newfeld S."/>
            <person name="Nielsen R."/>
            <person name="Noor M.A."/>
            <person name="O'Grady P."/>
            <person name="Pachter L."/>
            <person name="Papaceit M."/>
            <person name="Parisi M.J."/>
            <person name="Parisi M."/>
            <person name="Parts L."/>
            <person name="Pedersen J.S."/>
            <person name="Pesole G."/>
            <person name="Phillippy A.M."/>
            <person name="Ponting C.P."/>
            <person name="Pop M."/>
            <person name="Porcelli D."/>
            <person name="Powell J.R."/>
            <person name="Prohaska S."/>
            <person name="Pruitt K."/>
            <person name="Puig M."/>
            <person name="Quesneville H."/>
            <person name="Ram K.R."/>
            <person name="Rand D."/>
            <person name="Rasmussen M.D."/>
            <person name="Reed L.K."/>
            <person name="Reenan R."/>
            <person name="Reily A."/>
            <person name="Remington K.A."/>
            <person name="Rieger T.T."/>
            <person name="Ritchie M.G."/>
            <person name="Robin C."/>
            <person name="Rogers Y.H."/>
            <person name="Rohde C."/>
            <person name="Rozas J."/>
            <person name="Rubenfield M.J."/>
            <person name="Ruiz A."/>
            <person name="Russo S."/>
            <person name="Salzberg S.L."/>
            <person name="Sanchez-Gracia A."/>
            <person name="Saranga D.J."/>
            <person name="Sato H."/>
            <person name="Schaeffer S.W."/>
            <person name="Schatz M.C."/>
            <person name="Schlenke T."/>
            <person name="Schwartz R."/>
            <person name="Segarra C."/>
            <person name="Singh R.S."/>
            <person name="Sirot L."/>
            <person name="Sirota M."/>
            <person name="Sisneros N.B."/>
            <person name="Smith C.D."/>
            <person name="Smith T.F."/>
            <person name="Spieth J."/>
            <person name="Stage D.E."/>
            <person name="Stark A."/>
            <person name="Stephan W."/>
            <person name="Strausberg R.L."/>
            <person name="Strempel S."/>
            <person name="Sturgill D."/>
            <person name="Sutton G."/>
            <person name="Sutton G.G."/>
            <person name="Tao W."/>
            <person name="Teichmann S."/>
            <person name="Tobari Y.N."/>
            <person name="Tomimura Y."/>
            <person name="Tsolas J.M."/>
            <person name="Valente V.L."/>
            <person name="Venter E."/>
            <person name="Venter J.C."/>
            <person name="Vicario S."/>
            <person name="Vieira F.G."/>
            <person name="Vilella A.J."/>
            <person name="Villasante A."/>
            <person name="Walenz B."/>
            <person name="Wang J."/>
            <person name="Wasserman M."/>
            <person name="Watts T."/>
            <person name="Wilson D."/>
            <person name="Wilson R.K."/>
            <person name="Wing R.A."/>
            <person name="Wolfner M.F."/>
            <person name="Wong A."/>
            <person name="Wong G.K."/>
            <person name="Wu C.I."/>
            <person name="Wu G."/>
            <person name="Yamamoto D."/>
            <person name="Yang H.P."/>
            <person name="Yang S.P."/>
            <person name="Yorke J.A."/>
            <person name="Yoshida K."/>
            <person name="Zdobnov E."/>
            <person name="Zhang P."/>
            <person name="Zhang Y."/>
            <person name="Zimin A.V."/>
            <person name="Baldwin J."/>
            <person name="Abdouelleil A."/>
            <person name="Abdulkadir J."/>
            <person name="Abebe A."/>
            <person name="Abera B."/>
            <person name="Abreu J."/>
            <person name="Acer S.C."/>
            <person name="Aftuck L."/>
            <person name="Alexander A."/>
            <person name="An P."/>
            <person name="Anderson E."/>
            <person name="Anderson S."/>
            <person name="Arachi H."/>
            <person name="Azer M."/>
            <person name="Bachantsang P."/>
            <person name="Barry A."/>
            <person name="Bayul T."/>
            <person name="Berlin A."/>
            <person name="Bessette D."/>
            <person name="Bloom T."/>
            <person name="Blye J."/>
            <person name="Boguslavskiy L."/>
            <person name="Bonnet C."/>
            <person name="Boukhgalter B."/>
            <person name="Bourzgui I."/>
            <person name="Brown A."/>
            <person name="Cahill P."/>
            <person name="Channer S."/>
            <person name="Cheshatsang Y."/>
            <person name="Chuda L."/>
            <person name="Citroen M."/>
            <person name="Collymore A."/>
            <person name="Cooke P."/>
            <person name="Costello M."/>
            <person name="D'Aco K."/>
            <person name="Daza R."/>
            <person name="De Haan G."/>
            <person name="DeGray S."/>
            <person name="DeMaso C."/>
            <person name="Dhargay N."/>
            <person name="Dooley K."/>
            <person name="Dooley E."/>
            <person name="Doricent M."/>
            <person name="Dorje P."/>
            <person name="Dorjee K."/>
            <person name="Dupes A."/>
            <person name="Elong R."/>
            <person name="Falk J."/>
            <person name="Farina A."/>
            <person name="Faro S."/>
            <person name="Ferguson D."/>
            <person name="Fisher S."/>
            <person name="Foley C.D."/>
            <person name="Franke A."/>
            <person name="Friedrich D."/>
            <person name="Gadbois L."/>
            <person name="Gearin G."/>
            <person name="Gearin C.R."/>
            <person name="Giannoukos G."/>
            <person name="Goode T."/>
            <person name="Graham J."/>
            <person name="Grandbois E."/>
            <person name="Grewal S."/>
            <person name="Gyaltsen K."/>
            <person name="Hafez N."/>
            <person name="Hagos B."/>
            <person name="Hall J."/>
            <person name="Henson C."/>
            <person name="Hollinger A."/>
            <person name="Honan T."/>
            <person name="Huard M.D."/>
            <person name="Hughes L."/>
            <person name="Hurhula B."/>
            <person name="Husby M.E."/>
            <person name="Kamat A."/>
            <person name="Kanga B."/>
            <person name="Kashin S."/>
            <person name="Khazanovich D."/>
            <person name="Kisner P."/>
            <person name="Lance K."/>
            <person name="Lara M."/>
            <person name="Lee W."/>
            <person name="Lennon N."/>
            <person name="Letendre F."/>
            <person name="LeVine R."/>
            <person name="Lipovsky A."/>
            <person name="Liu X."/>
            <person name="Liu J."/>
            <person name="Liu S."/>
            <person name="Lokyitsang T."/>
            <person name="Lokyitsang Y."/>
            <person name="Lubonja R."/>
            <person name="Lui A."/>
            <person name="MacDonald P."/>
            <person name="Magnisalis V."/>
            <person name="Maru K."/>
            <person name="Matthews C."/>
            <person name="McCusker W."/>
            <person name="McDonough S."/>
            <person name="Mehta T."/>
            <person name="Meldrim J."/>
            <person name="Meneus L."/>
            <person name="Mihai O."/>
            <person name="Mihalev A."/>
            <person name="Mihova T."/>
            <person name="Mittelman R."/>
            <person name="Mlenga V."/>
            <person name="Montmayeur A."/>
            <person name="Mulrain L."/>
            <person name="Navidi A."/>
            <person name="Naylor J."/>
            <person name="Negash T."/>
            <person name="Nguyen T."/>
            <person name="Nguyen N."/>
            <person name="Nicol R."/>
            <person name="Norbu C."/>
            <person name="Norbu N."/>
            <person name="Novod N."/>
            <person name="O'Neill B."/>
            <person name="Osman S."/>
            <person name="Markiewicz E."/>
            <person name="Oyono O.L."/>
            <person name="Patti C."/>
            <person name="Phunkhang P."/>
            <person name="Pierre F."/>
            <person name="Priest M."/>
            <person name="Raghuraman S."/>
            <person name="Rege F."/>
            <person name="Reyes R."/>
            <person name="Rise C."/>
            <person name="Rogov P."/>
            <person name="Ross K."/>
            <person name="Ryan E."/>
            <person name="Settipalli S."/>
            <person name="Shea T."/>
            <person name="Sherpa N."/>
            <person name="Shi L."/>
            <person name="Shih D."/>
            <person name="Sparrow T."/>
            <person name="Spaulding J."/>
            <person name="Stalker J."/>
            <person name="Stange-Thomann N."/>
            <person name="Stavropoulos S."/>
            <person name="Stone C."/>
            <person name="Strader C."/>
            <person name="Tesfaye S."/>
            <person name="Thomson T."/>
            <person name="Thoulutsang Y."/>
            <person name="Thoulutsang D."/>
            <person name="Topham K."/>
            <person name="Topping I."/>
            <person name="Tsamla T."/>
            <person name="Vassiliev H."/>
            <person name="Vo A."/>
            <person name="Wangchuk T."/>
            <person name="Wangdi T."/>
            <person name="Weiand M."/>
            <person name="Wilkinson J."/>
            <person name="Wilson A."/>
            <person name="Yadav S."/>
            <person name="Young G."/>
            <person name="Yu Q."/>
            <person name="Zembek L."/>
            <person name="Zhong D."/>
            <person name="Zimmer A."/>
            <person name="Zwirko Z."/>
            <person name="Jaffe D.B."/>
            <person name="Alvarez P."/>
            <person name="Brockman W."/>
            <person name="Butler J."/>
            <person name="Chin C."/>
            <person name="Gnerre S."/>
            <person name="Grabherr M."/>
            <person name="Kleber M."/>
            <person name="Mauceli E."/>
            <person name="MacCallum I."/>
        </authorList>
    </citation>
    <scope>NUCLEOTIDE SEQUENCE [LARGE SCALE GENOMIC DNA]</scope>
    <source>
        <strain evidence="1 2">TSC#14021-0224.01</strain>
    </source>
</reference>
<dbReference type="EMBL" id="CH954182">
    <property type="protein sequence ID" value="EDV52919.1"/>
    <property type="molecule type" value="Genomic_DNA"/>
</dbReference>
<evidence type="ECO:0000313" key="1">
    <source>
        <dbReference type="EMBL" id="EDV52919.1"/>
    </source>
</evidence>